<organism evidence="2 3">
    <name type="scientific">Castanea mollissima</name>
    <name type="common">Chinese chestnut</name>
    <dbReference type="NCBI Taxonomy" id="60419"/>
    <lineage>
        <taxon>Eukaryota</taxon>
        <taxon>Viridiplantae</taxon>
        <taxon>Streptophyta</taxon>
        <taxon>Embryophyta</taxon>
        <taxon>Tracheophyta</taxon>
        <taxon>Spermatophyta</taxon>
        <taxon>Magnoliopsida</taxon>
        <taxon>eudicotyledons</taxon>
        <taxon>Gunneridae</taxon>
        <taxon>Pentapetalae</taxon>
        <taxon>rosids</taxon>
        <taxon>fabids</taxon>
        <taxon>Fagales</taxon>
        <taxon>Fagaceae</taxon>
        <taxon>Castanea</taxon>
    </lineage>
</organism>
<evidence type="ECO:0000313" key="3">
    <source>
        <dbReference type="Proteomes" id="UP000737018"/>
    </source>
</evidence>
<feature type="compositionally biased region" description="Basic and acidic residues" evidence="1">
    <location>
        <begin position="166"/>
        <end position="175"/>
    </location>
</feature>
<evidence type="ECO:0000256" key="1">
    <source>
        <dbReference type="SAM" id="MobiDB-lite"/>
    </source>
</evidence>
<comment type="caution">
    <text evidence="2">The sequence shown here is derived from an EMBL/GenBank/DDBJ whole genome shotgun (WGS) entry which is preliminary data.</text>
</comment>
<reference evidence="2" key="1">
    <citation type="submission" date="2020-03" db="EMBL/GenBank/DDBJ databases">
        <title>Castanea mollissima Vanexum genome sequencing.</title>
        <authorList>
            <person name="Staton M."/>
        </authorList>
    </citation>
    <scope>NUCLEOTIDE SEQUENCE</scope>
    <source>
        <tissue evidence="2">Leaf</tissue>
    </source>
</reference>
<dbReference type="AlphaFoldDB" id="A0A8J4R9J1"/>
<gene>
    <name evidence="2" type="ORF">CMV_012426</name>
</gene>
<feature type="region of interest" description="Disordered" evidence="1">
    <location>
        <begin position="155"/>
        <end position="175"/>
    </location>
</feature>
<proteinExistence type="predicted"/>
<evidence type="ECO:0000313" key="2">
    <source>
        <dbReference type="EMBL" id="KAF3963159.1"/>
    </source>
</evidence>
<name>A0A8J4R9J1_9ROSI</name>
<sequence>MSTRPSEFTVPRSHYADQVQRIPLSCGEANDVVFWPFVQSREYTVKSVYFSLKTESKNSSNEFGSSSEHTKLIWKQKWKLVVPSKINNFLWSLAKMHCQQMQIWSDVVLGRRSTMEFQDCHYTHKFFTAAGVCFGFGFFTRIIHHGQMDNLVKDCHSSSSGSRGRNKNEVESSSK</sequence>
<protein>
    <submittedName>
        <fullName evidence="2">Uncharacterized protein</fullName>
    </submittedName>
</protein>
<dbReference type="Proteomes" id="UP000737018">
    <property type="component" value="Unassembled WGS sequence"/>
</dbReference>
<keyword evidence="3" id="KW-1185">Reference proteome</keyword>
<accession>A0A8J4R9J1</accession>
<dbReference type="EMBL" id="JRKL02001587">
    <property type="protein sequence ID" value="KAF3963159.1"/>
    <property type="molecule type" value="Genomic_DNA"/>
</dbReference>